<dbReference type="SMART" id="SM00408">
    <property type="entry name" value="IGc2"/>
    <property type="match status" value="2"/>
</dbReference>
<dbReference type="AlphaFoldDB" id="A0AAN9A2I3"/>
<comment type="caution">
    <text evidence="4">The sequence shown here is derived from an EMBL/GenBank/DDBJ whole genome shotgun (WGS) entry which is preliminary data.</text>
</comment>
<dbReference type="Gene3D" id="2.60.40.10">
    <property type="entry name" value="Immunoglobulins"/>
    <property type="match status" value="3"/>
</dbReference>
<evidence type="ECO:0000313" key="4">
    <source>
        <dbReference type="EMBL" id="KAK7078096.1"/>
    </source>
</evidence>
<dbReference type="InterPro" id="IPR003598">
    <property type="entry name" value="Ig_sub2"/>
</dbReference>
<dbReference type="Pfam" id="PF13927">
    <property type="entry name" value="Ig_3"/>
    <property type="match status" value="1"/>
</dbReference>
<organism evidence="4 5">
    <name type="scientific">Halocaridina rubra</name>
    <name type="common">Hawaiian red shrimp</name>
    <dbReference type="NCBI Taxonomy" id="373956"/>
    <lineage>
        <taxon>Eukaryota</taxon>
        <taxon>Metazoa</taxon>
        <taxon>Ecdysozoa</taxon>
        <taxon>Arthropoda</taxon>
        <taxon>Crustacea</taxon>
        <taxon>Multicrustacea</taxon>
        <taxon>Malacostraca</taxon>
        <taxon>Eumalacostraca</taxon>
        <taxon>Eucarida</taxon>
        <taxon>Decapoda</taxon>
        <taxon>Pleocyemata</taxon>
        <taxon>Caridea</taxon>
        <taxon>Atyoidea</taxon>
        <taxon>Atyidae</taxon>
        <taxon>Halocaridina</taxon>
    </lineage>
</organism>
<evidence type="ECO:0000259" key="2">
    <source>
        <dbReference type="PROSITE" id="PS50835"/>
    </source>
</evidence>
<dbReference type="SUPFAM" id="SSF49265">
    <property type="entry name" value="Fibronectin type III"/>
    <property type="match status" value="1"/>
</dbReference>
<dbReference type="SMART" id="SM00409">
    <property type="entry name" value="IG"/>
    <property type="match status" value="2"/>
</dbReference>
<dbReference type="InterPro" id="IPR050964">
    <property type="entry name" value="Striated_Muscle_Regulatory"/>
</dbReference>
<evidence type="ECO:0000256" key="1">
    <source>
        <dbReference type="ARBA" id="ARBA00022737"/>
    </source>
</evidence>
<sequence length="324" mass="35076">MIKSVSVRDFSMNASAVVQWLSAEVDGPESIEAAEVVHVREADLVNISCSAKGNPDPKITWSRFYPSYNRTSGILSEGSGIARLVLKSARKTDTALYLCEASNEVNAPPPMATKLIVLQPATEFQEVMSGISSWAAVGSSGHLPCQVRAAPKPTIMWTTSDGMQLQSGEKYTLQEPKLVDQLVLWSSALEVHHVGREDYGPYTCTADNGIGRVTITRTLNPPSRPHPPTHFSIINVTSTSVTLSWTPNFGGGRPQGYTLRYRAVEKTQYQVVDISGGETAGTTLTNLQPNTAYIFTIQAKNDQGLSAYVSPPITATMHGESLMT</sequence>
<protein>
    <submittedName>
        <fullName evidence="4">Uncharacterized protein</fullName>
    </submittedName>
</protein>
<gene>
    <name evidence="4" type="ORF">SK128_015564</name>
</gene>
<dbReference type="SUPFAM" id="SSF48726">
    <property type="entry name" value="Immunoglobulin"/>
    <property type="match status" value="2"/>
</dbReference>
<dbReference type="EMBL" id="JAXCGZ010008019">
    <property type="protein sequence ID" value="KAK7078096.1"/>
    <property type="molecule type" value="Genomic_DNA"/>
</dbReference>
<evidence type="ECO:0000313" key="5">
    <source>
        <dbReference type="Proteomes" id="UP001381693"/>
    </source>
</evidence>
<dbReference type="CDD" id="cd00096">
    <property type="entry name" value="Ig"/>
    <property type="match status" value="1"/>
</dbReference>
<feature type="domain" description="Fibronectin type-III" evidence="3">
    <location>
        <begin position="227"/>
        <end position="320"/>
    </location>
</feature>
<dbReference type="PROSITE" id="PS50853">
    <property type="entry name" value="FN3"/>
    <property type="match status" value="1"/>
</dbReference>
<accession>A0AAN9A2I3</accession>
<dbReference type="InterPro" id="IPR036116">
    <property type="entry name" value="FN3_sf"/>
</dbReference>
<dbReference type="PANTHER" id="PTHR13817">
    <property type="entry name" value="TITIN"/>
    <property type="match status" value="1"/>
</dbReference>
<dbReference type="Pfam" id="PF00041">
    <property type="entry name" value="fn3"/>
    <property type="match status" value="1"/>
</dbReference>
<dbReference type="InterPro" id="IPR007110">
    <property type="entry name" value="Ig-like_dom"/>
</dbReference>
<dbReference type="CDD" id="cd00063">
    <property type="entry name" value="FN3"/>
    <property type="match status" value="1"/>
</dbReference>
<dbReference type="InterPro" id="IPR013783">
    <property type="entry name" value="Ig-like_fold"/>
</dbReference>
<dbReference type="Pfam" id="PF07679">
    <property type="entry name" value="I-set"/>
    <property type="match status" value="1"/>
</dbReference>
<dbReference type="InterPro" id="IPR003961">
    <property type="entry name" value="FN3_dom"/>
</dbReference>
<evidence type="ECO:0000259" key="3">
    <source>
        <dbReference type="PROSITE" id="PS50853"/>
    </source>
</evidence>
<feature type="domain" description="Ig-like" evidence="2">
    <location>
        <begin position="28"/>
        <end position="117"/>
    </location>
</feature>
<keyword evidence="1" id="KW-0677">Repeat</keyword>
<reference evidence="4 5" key="1">
    <citation type="submission" date="2023-11" db="EMBL/GenBank/DDBJ databases">
        <title>Halocaridina rubra genome assembly.</title>
        <authorList>
            <person name="Smith C."/>
        </authorList>
    </citation>
    <scope>NUCLEOTIDE SEQUENCE [LARGE SCALE GENOMIC DNA]</scope>
    <source>
        <strain evidence="4">EP-1</strain>
        <tissue evidence="4">Whole</tissue>
    </source>
</reference>
<name>A0AAN9A2I3_HALRR</name>
<dbReference type="InterPro" id="IPR003599">
    <property type="entry name" value="Ig_sub"/>
</dbReference>
<proteinExistence type="predicted"/>
<dbReference type="InterPro" id="IPR036179">
    <property type="entry name" value="Ig-like_dom_sf"/>
</dbReference>
<dbReference type="Proteomes" id="UP001381693">
    <property type="component" value="Unassembled WGS sequence"/>
</dbReference>
<dbReference type="GO" id="GO:0009653">
    <property type="term" value="P:anatomical structure morphogenesis"/>
    <property type="evidence" value="ECO:0007669"/>
    <property type="project" value="UniProtKB-ARBA"/>
</dbReference>
<feature type="domain" description="Ig-like" evidence="2">
    <location>
        <begin position="120"/>
        <end position="220"/>
    </location>
</feature>
<dbReference type="PROSITE" id="PS50835">
    <property type="entry name" value="IG_LIKE"/>
    <property type="match status" value="2"/>
</dbReference>
<dbReference type="PANTHER" id="PTHR13817:SF166">
    <property type="entry name" value="NEURONAL IGCAM-RELATED"/>
    <property type="match status" value="1"/>
</dbReference>
<dbReference type="InterPro" id="IPR013098">
    <property type="entry name" value="Ig_I-set"/>
</dbReference>
<dbReference type="SMART" id="SM00060">
    <property type="entry name" value="FN3"/>
    <property type="match status" value="1"/>
</dbReference>
<dbReference type="GO" id="GO:0030154">
    <property type="term" value="P:cell differentiation"/>
    <property type="evidence" value="ECO:0007669"/>
    <property type="project" value="UniProtKB-ARBA"/>
</dbReference>
<keyword evidence="5" id="KW-1185">Reference proteome</keyword>